<protein>
    <submittedName>
        <fullName evidence="2">Uncharacterized protein</fullName>
    </submittedName>
</protein>
<keyword evidence="3" id="KW-1185">Reference proteome</keyword>
<dbReference type="HOGENOM" id="CLU_2411505_0_0_0"/>
<evidence type="ECO:0000313" key="2">
    <source>
        <dbReference type="EMBL" id="ACZ07597.1"/>
    </source>
</evidence>
<reference evidence="2 3" key="2">
    <citation type="journal article" date="2010" name="Stand. Genomic Sci.">
        <title>Complete genome sequence of Sebaldella termitidis type strain (NCTC 11300).</title>
        <authorList>
            <person name="Harmon-Smith M."/>
            <person name="Celia L."/>
            <person name="Chertkov O."/>
            <person name="Lapidus A."/>
            <person name="Copeland A."/>
            <person name="Glavina Del Rio T."/>
            <person name="Nolan M."/>
            <person name="Lucas S."/>
            <person name="Tice H."/>
            <person name="Cheng J.F."/>
            <person name="Han C."/>
            <person name="Detter J.C."/>
            <person name="Bruce D."/>
            <person name="Goodwin L."/>
            <person name="Pitluck S."/>
            <person name="Pati A."/>
            <person name="Liolios K."/>
            <person name="Ivanova N."/>
            <person name="Mavromatis K."/>
            <person name="Mikhailova N."/>
            <person name="Chen A."/>
            <person name="Palaniappan K."/>
            <person name="Land M."/>
            <person name="Hauser L."/>
            <person name="Chang Y.J."/>
            <person name="Jeffries C.D."/>
            <person name="Brettin T."/>
            <person name="Goker M."/>
            <person name="Beck B."/>
            <person name="Bristow J."/>
            <person name="Eisen J.A."/>
            <person name="Markowitz V."/>
            <person name="Hugenholtz P."/>
            <person name="Kyrpides N.C."/>
            <person name="Klenk H.P."/>
            <person name="Chen F."/>
        </authorList>
    </citation>
    <scope>NUCLEOTIDE SEQUENCE [LARGE SCALE GENOMIC DNA]</scope>
    <source>
        <strain evidence="3">ATCC 33386 / NCTC 11300</strain>
    </source>
</reference>
<sequence>MKRKVFIYGLLGFLLGIAGFAAEEEIYDIEEIQILEEEKIPLTKVEKAEQELAHMQGKVDFYKRVVRSVEREEAELKELNKIKMRDIKKTIK</sequence>
<reference evidence="3" key="1">
    <citation type="submission" date="2009-09" db="EMBL/GenBank/DDBJ databases">
        <title>The complete chromosome of Sebaldella termitidis ATCC 33386.</title>
        <authorList>
            <consortium name="US DOE Joint Genome Institute (JGI-PGF)"/>
            <person name="Lucas S."/>
            <person name="Copeland A."/>
            <person name="Lapidus A."/>
            <person name="Glavina del Rio T."/>
            <person name="Dalin E."/>
            <person name="Tice H."/>
            <person name="Bruce D."/>
            <person name="Goodwin L."/>
            <person name="Pitluck S."/>
            <person name="Kyrpides N."/>
            <person name="Mavromatis K."/>
            <person name="Ivanova N."/>
            <person name="Mikhailova N."/>
            <person name="Sims D."/>
            <person name="Meincke L."/>
            <person name="Brettin T."/>
            <person name="Detter J.C."/>
            <person name="Han C."/>
            <person name="Larimer F."/>
            <person name="Land M."/>
            <person name="Hauser L."/>
            <person name="Markowitz V."/>
            <person name="Cheng J.F."/>
            <person name="Hugenholtz P."/>
            <person name="Woyke T."/>
            <person name="Wu D."/>
            <person name="Eisen J.A."/>
        </authorList>
    </citation>
    <scope>NUCLEOTIDE SEQUENCE [LARGE SCALE GENOMIC DNA]</scope>
    <source>
        <strain evidence="3">ATCC 33386 / NCTC 11300</strain>
    </source>
</reference>
<keyword evidence="1" id="KW-0175">Coiled coil</keyword>
<organism evidence="2 3">
    <name type="scientific">Sebaldella termitidis (strain ATCC 33386 / NCTC 11300)</name>
    <dbReference type="NCBI Taxonomy" id="526218"/>
    <lineage>
        <taxon>Bacteria</taxon>
        <taxon>Fusobacteriati</taxon>
        <taxon>Fusobacteriota</taxon>
        <taxon>Fusobacteriia</taxon>
        <taxon>Fusobacteriales</taxon>
        <taxon>Leptotrichiaceae</taxon>
        <taxon>Sebaldella</taxon>
    </lineage>
</organism>
<dbReference type="RefSeq" id="WP_012860193.1">
    <property type="nucleotide sequence ID" value="NC_013517.1"/>
</dbReference>
<dbReference type="KEGG" id="str:Sterm_0725"/>
<evidence type="ECO:0000256" key="1">
    <source>
        <dbReference type="SAM" id="Coils"/>
    </source>
</evidence>
<gene>
    <name evidence="2" type="ordered locus">Sterm_0725</name>
</gene>
<evidence type="ECO:0000313" key="3">
    <source>
        <dbReference type="Proteomes" id="UP000000845"/>
    </source>
</evidence>
<dbReference type="Proteomes" id="UP000000845">
    <property type="component" value="Chromosome"/>
</dbReference>
<accession>D1AQ19</accession>
<dbReference type="AlphaFoldDB" id="D1AQ19"/>
<feature type="coiled-coil region" evidence="1">
    <location>
        <begin position="45"/>
        <end position="89"/>
    </location>
</feature>
<proteinExistence type="predicted"/>
<name>D1AQ19_SEBTE</name>
<dbReference type="STRING" id="526218.Sterm_0725"/>
<dbReference type="EMBL" id="CP001739">
    <property type="protein sequence ID" value="ACZ07597.1"/>
    <property type="molecule type" value="Genomic_DNA"/>
</dbReference>